<dbReference type="PANTHER" id="PTHR16306">
    <property type="entry name" value="TRANSLIN-ASSOCIATED FACTOR X-INTERACTING PROTEIN 1"/>
    <property type="match status" value="1"/>
</dbReference>
<keyword evidence="6" id="KW-1185">Reference proteome</keyword>
<gene>
    <name evidence="5" type="primary">100641034</name>
</gene>
<dbReference type="STRING" id="400682.A0A1X7VEL0"/>
<dbReference type="GO" id="GO:0005737">
    <property type="term" value="C:cytoplasm"/>
    <property type="evidence" value="ECO:0007669"/>
    <property type="project" value="TreeGrafter"/>
</dbReference>
<feature type="region of interest" description="Disordered" evidence="3">
    <location>
        <begin position="318"/>
        <end position="338"/>
    </location>
</feature>
<feature type="coiled-coil region" evidence="2">
    <location>
        <begin position="154"/>
        <end position="202"/>
    </location>
</feature>
<dbReference type="InterPro" id="IPR032755">
    <property type="entry name" value="TSNAXIP1_N"/>
</dbReference>
<accession>A0A1X7VEL0</accession>
<proteinExistence type="predicted"/>
<reference evidence="6" key="1">
    <citation type="journal article" date="2010" name="Nature">
        <title>The Amphimedon queenslandica genome and the evolution of animal complexity.</title>
        <authorList>
            <person name="Srivastava M."/>
            <person name="Simakov O."/>
            <person name="Chapman J."/>
            <person name="Fahey B."/>
            <person name="Gauthier M.E."/>
            <person name="Mitros T."/>
            <person name="Richards G.S."/>
            <person name="Conaco C."/>
            <person name="Dacre M."/>
            <person name="Hellsten U."/>
            <person name="Larroux C."/>
            <person name="Putnam N.H."/>
            <person name="Stanke M."/>
            <person name="Adamska M."/>
            <person name="Darling A."/>
            <person name="Degnan S.M."/>
            <person name="Oakley T.H."/>
            <person name="Plachetzki D.C."/>
            <person name="Zhai Y."/>
            <person name="Adamski M."/>
            <person name="Calcino A."/>
            <person name="Cummins S.F."/>
            <person name="Goodstein D.M."/>
            <person name="Harris C."/>
            <person name="Jackson D.J."/>
            <person name="Leys S.P."/>
            <person name="Shu S."/>
            <person name="Woodcroft B.J."/>
            <person name="Vervoort M."/>
            <person name="Kosik K.S."/>
            <person name="Manning G."/>
            <person name="Degnan B.M."/>
            <person name="Rokhsar D.S."/>
        </authorList>
    </citation>
    <scope>NUCLEOTIDE SEQUENCE [LARGE SCALE GENOMIC DNA]</scope>
</reference>
<evidence type="ECO:0000256" key="3">
    <source>
        <dbReference type="SAM" id="MobiDB-lite"/>
    </source>
</evidence>
<name>A0A1X7VEL0_AMPQE</name>
<dbReference type="Proteomes" id="UP000007879">
    <property type="component" value="Unassembled WGS sequence"/>
</dbReference>
<dbReference type="AlphaFoldDB" id="A0A1X7VEL0"/>
<evidence type="ECO:0000313" key="6">
    <source>
        <dbReference type="Proteomes" id="UP000007879"/>
    </source>
</evidence>
<dbReference type="KEGG" id="aqu:100641034"/>
<organism evidence="5">
    <name type="scientific">Amphimedon queenslandica</name>
    <name type="common">Sponge</name>
    <dbReference type="NCBI Taxonomy" id="400682"/>
    <lineage>
        <taxon>Eukaryota</taxon>
        <taxon>Metazoa</taxon>
        <taxon>Porifera</taxon>
        <taxon>Demospongiae</taxon>
        <taxon>Heteroscleromorpha</taxon>
        <taxon>Haplosclerida</taxon>
        <taxon>Niphatidae</taxon>
        <taxon>Amphimedon</taxon>
    </lineage>
</organism>
<evidence type="ECO:0000256" key="1">
    <source>
        <dbReference type="ARBA" id="ARBA00023054"/>
    </source>
</evidence>
<sequence>MAAKPKGAKGKGAKEAKASQSLWEMCQEFEVESEMMETRPVRCKKEQSGVVTKPQFARYLEDYLKKELAFTGAPPRGPSLVRLQAYREVFECLVDKFTTYKPLLASIKLEYDRFIDNQEKKIRELHPLQTKLLSTKEGYEKKIIALKENDKKQDDKEKQRGRQLQKEIDRLKERGTSYKLQIEKLKEEVADLYEKYRFEADARKLLIADYNELKISGQNDDQQDEEVVIEKEDPVILKLKLVRAKEELHIAKKHLNEVMADYGGDVVPKEEYELIESSYRKAESELDTKKAQCASAIEEYNLLLIMYKELERRGKSMEELERIKQSATPRSREVGRDK</sequence>
<evidence type="ECO:0000313" key="5">
    <source>
        <dbReference type="EnsemblMetazoa" id="Aqu2.1.38740_001"/>
    </source>
</evidence>
<feature type="coiled-coil region" evidence="2">
    <location>
        <begin position="241"/>
        <end position="299"/>
    </location>
</feature>
<feature type="domain" description="Translin-associated factor X-interacting protein 1 N-terminal" evidence="4">
    <location>
        <begin position="61"/>
        <end position="171"/>
    </location>
</feature>
<dbReference type="EnsemblMetazoa" id="Aqu2.1.38740_001">
    <property type="protein sequence ID" value="Aqu2.1.38740_001"/>
    <property type="gene ID" value="Aqu2.1.38740"/>
</dbReference>
<keyword evidence="1 2" id="KW-0175">Coiled coil</keyword>
<dbReference type="EnsemblMetazoa" id="XM_003384344.2">
    <property type="protein sequence ID" value="XP_003384392.2"/>
    <property type="gene ID" value="LOC100641034"/>
</dbReference>
<evidence type="ECO:0000256" key="2">
    <source>
        <dbReference type="SAM" id="Coils"/>
    </source>
</evidence>
<dbReference type="PANTHER" id="PTHR16306:SF0">
    <property type="entry name" value="TRANSLIN-ASSOCIATED FACTOR X-INTERACTING PROTEIN 1"/>
    <property type="match status" value="1"/>
</dbReference>
<protein>
    <recommendedName>
        <fullName evidence="4">Translin-associated factor X-interacting protein 1 N-terminal domain-containing protein</fullName>
    </recommendedName>
</protein>
<dbReference type="OrthoDB" id="261426at2759"/>
<evidence type="ECO:0000259" key="4">
    <source>
        <dbReference type="Pfam" id="PF15739"/>
    </source>
</evidence>
<dbReference type="InParanoid" id="A0A1X7VEL0"/>
<reference evidence="5" key="2">
    <citation type="submission" date="2017-05" db="UniProtKB">
        <authorList>
            <consortium name="EnsemblMetazoa"/>
        </authorList>
    </citation>
    <scope>IDENTIFICATION</scope>
</reference>
<dbReference type="Pfam" id="PF15739">
    <property type="entry name" value="TSNAXIP1_N"/>
    <property type="match status" value="1"/>
</dbReference>